<sequence length="79" mass="9039">MTEKSFESRLQACEKAENKPFPFDVISKKMNSCSDKPIQQALAEKRANEKHGSFSQDWYSEDAITKLTNPKGKVEKAMR</sequence>
<organism evidence="1">
    <name type="scientific">uncultured bacterium</name>
    <name type="common">gcode 4</name>
    <dbReference type="NCBI Taxonomy" id="1234023"/>
    <lineage>
        <taxon>Bacteria</taxon>
        <taxon>environmental samples</taxon>
    </lineage>
</organism>
<accession>K2FTG2</accession>
<evidence type="ECO:0000313" key="1">
    <source>
        <dbReference type="EMBL" id="EKE26148.1"/>
    </source>
</evidence>
<dbReference type="EMBL" id="AMFJ01000925">
    <property type="protein sequence ID" value="EKE26148.1"/>
    <property type="molecule type" value="Genomic_DNA"/>
</dbReference>
<protein>
    <submittedName>
        <fullName evidence="1">Uncharacterized protein</fullName>
    </submittedName>
</protein>
<proteinExistence type="predicted"/>
<gene>
    <name evidence="1" type="ORF">ACD_4C00409G0003</name>
</gene>
<dbReference type="AlphaFoldDB" id="K2FTG2"/>
<comment type="caution">
    <text evidence="1">The sequence shown here is derived from an EMBL/GenBank/DDBJ whole genome shotgun (WGS) entry which is preliminary data.</text>
</comment>
<name>K2FTG2_9BACT</name>
<reference evidence="1" key="1">
    <citation type="journal article" date="2012" name="Science">
        <title>Fermentation, hydrogen, and sulfur metabolism in multiple uncultivated bacterial phyla.</title>
        <authorList>
            <person name="Wrighton K.C."/>
            <person name="Thomas B.C."/>
            <person name="Sharon I."/>
            <person name="Miller C.S."/>
            <person name="Castelle C.J."/>
            <person name="VerBerkmoes N.C."/>
            <person name="Wilkins M.J."/>
            <person name="Hettich R.L."/>
            <person name="Lipton M.S."/>
            <person name="Williams K.H."/>
            <person name="Long P.E."/>
            <person name="Banfield J.F."/>
        </authorList>
    </citation>
    <scope>NUCLEOTIDE SEQUENCE [LARGE SCALE GENOMIC DNA]</scope>
</reference>